<gene>
    <name evidence="2" type="ORF">FNW17_08895</name>
</gene>
<organism evidence="2 3">
    <name type="scientific">Flavobacterium franklandianum</name>
    <dbReference type="NCBI Taxonomy" id="2594430"/>
    <lineage>
        <taxon>Bacteria</taxon>
        <taxon>Pseudomonadati</taxon>
        <taxon>Bacteroidota</taxon>
        <taxon>Flavobacteriia</taxon>
        <taxon>Flavobacteriales</taxon>
        <taxon>Flavobacteriaceae</taxon>
        <taxon>Flavobacterium</taxon>
    </lineage>
</organism>
<keyword evidence="3" id="KW-1185">Reference proteome</keyword>
<dbReference type="OrthoDB" id="1143207at2"/>
<feature type="signal peptide" evidence="1">
    <location>
        <begin position="1"/>
        <end position="19"/>
    </location>
</feature>
<dbReference type="Proteomes" id="UP000318585">
    <property type="component" value="Unassembled WGS sequence"/>
</dbReference>
<reference evidence="2 3" key="1">
    <citation type="submission" date="2019-07" db="EMBL/GenBank/DDBJ databases">
        <title>Novel species of Flavobacterium.</title>
        <authorList>
            <person name="Liu Q."/>
            <person name="Xin Y.-H."/>
        </authorList>
    </citation>
    <scope>NUCLEOTIDE SEQUENCE [LARGE SCALE GENOMIC DNA]</scope>
    <source>
        <strain evidence="2 3">LB3P56</strain>
    </source>
</reference>
<dbReference type="RefSeq" id="WP_144071459.1">
    <property type="nucleotide sequence ID" value="NZ_VJZR01000006.1"/>
</dbReference>
<evidence type="ECO:0000313" key="2">
    <source>
        <dbReference type="EMBL" id="TRX21077.1"/>
    </source>
</evidence>
<evidence type="ECO:0000313" key="3">
    <source>
        <dbReference type="Proteomes" id="UP000318585"/>
    </source>
</evidence>
<proteinExistence type="predicted"/>
<keyword evidence="1" id="KW-0732">Signal</keyword>
<dbReference type="AlphaFoldDB" id="A0A553CKV7"/>
<dbReference type="EMBL" id="VJZR01000006">
    <property type="protein sequence ID" value="TRX21077.1"/>
    <property type="molecule type" value="Genomic_DNA"/>
</dbReference>
<name>A0A553CKV7_9FLAO</name>
<comment type="caution">
    <text evidence="2">The sequence shown here is derived from an EMBL/GenBank/DDBJ whole genome shotgun (WGS) entry which is preliminary data.</text>
</comment>
<sequence>MCKKIILFFFVFQLVSVFAQEQKIVAKQIEILQKDIDIFVGFDGMGNLYYIKNNVFYKKNKQELWQYKNVSLGKITKIDFQNQLKIMLFYENFNTIILLDNQLNETQKINFSENEIPIIVEATGIASQNRLWIYNSLTQEIGFFDYLKNTFQSITPSFRGNLKHYESDFNTFQWIDDKLNWYAVDIFGKITTKGKISDFDQIQFGTNQEIFFSKDGKLFLQDLNKNSFYTIENVDKSFKNFFYKDQILSIFTDQGITNYKITIP</sequence>
<evidence type="ECO:0000256" key="1">
    <source>
        <dbReference type="SAM" id="SignalP"/>
    </source>
</evidence>
<protein>
    <submittedName>
        <fullName evidence="2">Uncharacterized protein</fullName>
    </submittedName>
</protein>
<feature type="chain" id="PRO_5021974032" evidence="1">
    <location>
        <begin position="20"/>
        <end position="264"/>
    </location>
</feature>
<accession>A0A553CKV7</accession>